<keyword evidence="4" id="KW-0029">Amino-acid transport</keyword>
<evidence type="ECO:0000256" key="5">
    <source>
        <dbReference type="SAM" id="SignalP"/>
    </source>
</evidence>
<keyword evidence="2" id="KW-0813">Transport</keyword>
<sequence>MNLTRRMMLAAATALALVPAAGMAQETIKVGEINHYKRMAAFAEPYKMGIELALKEINADGGVLGKPLEFVFRDDQGDPAEAVKIAEELMTRDGAVMLTGTILSHVGLALSSFAAEKGYLYLAAEPLADSLVWASGNPNTFRLRASTWIQAAMLAEEAAKTDAVKYATIAPNYAYGQDAVAAFKENLKRLKPEVEFVAEQWPALFKIDAGAEVQAIERAKPDAIYNVTFGTDLAKLVREGGDRGLFDGRNVYGLLTGEPEYLDPLGDEAPEGWFVTGYPWYAFEDGTPEKAFVDAYMEETGETPKIGSLVGYLTAQSIAAAIEKAGATDTAALIEAFEGLEIEDTPIGPLAYRAVDNQSTMGAYVGTLALEDGKGVMVDWEYKTPDGYLPSDEEITAMRPAE</sequence>
<feature type="signal peptide" evidence="5">
    <location>
        <begin position="1"/>
        <end position="24"/>
    </location>
</feature>
<accession>A0A0A0EFR9</accession>
<evidence type="ECO:0000313" key="8">
    <source>
        <dbReference type="Proteomes" id="UP000030004"/>
    </source>
</evidence>
<organism evidence="7 8">
    <name type="scientific">Pseudooceanicola atlanticus</name>
    <dbReference type="NCBI Taxonomy" id="1461694"/>
    <lineage>
        <taxon>Bacteria</taxon>
        <taxon>Pseudomonadati</taxon>
        <taxon>Pseudomonadota</taxon>
        <taxon>Alphaproteobacteria</taxon>
        <taxon>Rhodobacterales</taxon>
        <taxon>Paracoccaceae</taxon>
        <taxon>Pseudooceanicola</taxon>
    </lineage>
</organism>
<dbReference type="SUPFAM" id="SSF53822">
    <property type="entry name" value="Periplasmic binding protein-like I"/>
    <property type="match status" value="1"/>
</dbReference>
<dbReference type="InterPro" id="IPR028081">
    <property type="entry name" value="Leu-bd"/>
</dbReference>
<dbReference type="eggNOG" id="COG0683">
    <property type="taxonomic scope" value="Bacteria"/>
</dbReference>
<dbReference type="PANTHER" id="PTHR30483:SF37">
    <property type="entry name" value="ABC TRANSPORTER SUBSTRATE-BINDING PROTEIN"/>
    <property type="match status" value="1"/>
</dbReference>
<comment type="caution">
    <text evidence="7">The sequence shown here is derived from an EMBL/GenBank/DDBJ whole genome shotgun (WGS) entry which is preliminary data.</text>
</comment>
<protein>
    <submittedName>
        <fullName evidence="7">Twin-arginine translocation pathway signal protein</fullName>
    </submittedName>
</protein>
<dbReference type="CDD" id="cd06330">
    <property type="entry name" value="PBP1_As_SBP-like"/>
    <property type="match status" value="1"/>
</dbReference>
<dbReference type="PRINTS" id="PR00337">
    <property type="entry name" value="LEUILEVALBP"/>
</dbReference>
<evidence type="ECO:0000313" key="7">
    <source>
        <dbReference type="EMBL" id="KGM49239.1"/>
    </source>
</evidence>
<dbReference type="PANTHER" id="PTHR30483">
    <property type="entry name" value="LEUCINE-SPECIFIC-BINDING PROTEIN"/>
    <property type="match status" value="1"/>
</dbReference>
<dbReference type="InterPro" id="IPR028082">
    <property type="entry name" value="Peripla_BP_I"/>
</dbReference>
<evidence type="ECO:0000259" key="6">
    <source>
        <dbReference type="Pfam" id="PF13458"/>
    </source>
</evidence>
<gene>
    <name evidence="7" type="ORF">ATO9_11280</name>
</gene>
<dbReference type="Gene3D" id="3.40.50.2300">
    <property type="match status" value="2"/>
</dbReference>
<dbReference type="OrthoDB" id="9794229at2"/>
<proteinExistence type="inferred from homology"/>
<keyword evidence="8" id="KW-1185">Reference proteome</keyword>
<feature type="domain" description="Leucine-binding protein" evidence="6">
    <location>
        <begin position="39"/>
        <end position="369"/>
    </location>
</feature>
<keyword evidence="3 5" id="KW-0732">Signal</keyword>
<dbReference type="InterPro" id="IPR051010">
    <property type="entry name" value="BCAA_transport"/>
</dbReference>
<name>A0A0A0EFR9_9RHOB</name>
<dbReference type="AlphaFoldDB" id="A0A0A0EFR9"/>
<comment type="similarity">
    <text evidence="1">Belongs to the leucine-binding protein family.</text>
</comment>
<dbReference type="InterPro" id="IPR000709">
    <property type="entry name" value="Leu_Ile_Val-bd"/>
</dbReference>
<dbReference type="STRING" id="1461694.ATO9_11280"/>
<evidence type="ECO:0000256" key="4">
    <source>
        <dbReference type="ARBA" id="ARBA00022970"/>
    </source>
</evidence>
<reference evidence="7 8" key="1">
    <citation type="journal article" date="2015" name="Antonie Van Leeuwenhoek">
        <title>Pseudooceanicola atlanticus gen. nov. sp. nov., isolated from surface seawater of the Atlantic Ocean and reclassification of Oceanicola batsensis, Oceanicola marinus, Oceanicola nitratireducens, Oceanicola nanhaiensis, Oceanicola antarcticus and Oceanicola flagellatus, as Pseudooceanicola batsensis comb. nov., Pseudooceanicola marinus comb. nov., Pseudooceanicola nitratireducens comb. nov., Pseudooceanicola nanhaiensis comb. nov., Pseudooceanicola antarcticus comb. nov., and Pseudooceanicola flagellatus comb. nov.</title>
        <authorList>
            <person name="Lai Q."/>
            <person name="Li G."/>
            <person name="Liu X."/>
            <person name="Du Y."/>
            <person name="Sun F."/>
            <person name="Shao Z."/>
        </authorList>
    </citation>
    <scope>NUCLEOTIDE SEQUENCE [LARGE SCALE GENOMIC DNA]</scope>
    <source>
        <strain evidence="7 8">22II-s11g</strain>
    </source>
</reference>
<dbReference type="RefSeq" id="WP_043748423.1">
    <property type="nucleotide sequence ID" value="NZ_AQQX01000003.1"/>
</dbReference>
<evidence type="ECO:0000256" key="1">
    <source>
        <dbReference type="ARBA" id="ARBA00010062"/>
    </source>
</evidence>
<dbReference type="Proteomes" id="UP000030004">
    <property type="component" value="Unassembled WGS sequence"/>
</dbReference>
<dbReference type="EMBL" id="AQQX01000003">
    <property type="protein sequence ID" value="KGM49239.1"/>
    <property type="molecule type" value="Genomic_DNA"/>
</dbReference>
<dbReference type="Pfam" id="PF13458">
    <property type="entry name" value="Peripla_BP_6"/>
    <property type="match status" value="1"/>
</dbReference>
<feature type="chain" id="PRO_5001961513" evidence="5">
    <location>
        <begin position="25"/>
        <end position="402"/>
    </location>
</feature>
<evidence type="ECO:0000256" key="3">
    <source>
        <dbReference type="ARBA" id="ARBA00022729"/>
    </source>
</evidence>
<dbReference type="GO" id="GO:0006865">
    <property type="term" value="P:amino acid transport"/>
    <property type="evidence" value="ECO:0007669"/>
    <property type="project" value="UniProtKB-KW"/>
</dbReference>
<evidence type="ECO:0000256" key="2">
    <source>
        <dbReference type="ARBA" id="ARBA00022448"/>
    </source>
</evidence>